<feature type="compositionally biased region" description="Gly residues" evidence="4">
    <location>
        <begin position="95"/>
        <end position="105"/>
    </location>
</feature>
<evidence type="ECO:0000313" key="5">
    <source>
        <dbReference type="EMBL" id="KAG5455892.1"/>
    </source>
</evidence>
<protein>
    <submittedName>
        <fullName evidence="5">Uncharacterized protein</fullName>
    </submittedName>
</protein>
<feature type="region of interest" description="Disordered" evidence="4">
    <location>
        <begin position="73"/>
        <end position="105"/>
    </location>
</feature>
<dbReference type="Pfam" id="PF01053">
    <property type="entry name" value="Cys_Met_Meta_PP"/>
    <property type="match status" value="1"/>
</dbReference>
<gene>
    <name evidence="5" type="ORF">BJ554DRAFT_4526</name>
</gene>
<keyword evidence="2 3" id="KW-0663">Pyridoxal phosphate</keyword>
<proteinExistence type="inferred from homology"/>
<comment type="cofactor">
    <cofactor evidence="1 3">
        <name>pyridoxal 5'-phosphate</name>
        <dbReference type="ChEBI" id="CHEBI:597326"/>
    </cofactor>
</comment>
<dbReference type="InterPro" id="IPR015422">
    <property type="entry name" value="PyrdxlP-dep_Trfase_small"/>
</dbReference>
<dbReference type="Proteomes" id="UP000673691">
    <property type="component" value="Unassembled WGS sequence"/>
</dbReference>
<keyword evidence="6" id="KW-1185">Reference proteome</keyword>
<evidence type="ECO:0000256" key="2">
    <source>
        <dbReference type="ARBA" id="ARBA00022898"/>
    </source>
</evidence>
<reference evidence="5 6" key="1">
    <citation type="journal article" name="Sci. Rep.">
        <title>Genome-scale phylogenetic analyses confirm Olpidium as the closest living zoosporic fungus to the non-flagellated, terrestrial fungi.</title>
        <authorList>
            <person name="Chang Y."/>
            <person name="Rochon D."/>
            <person name="Sekimoto S."/>
            <person name="Wang Y."/>
            <person name="Chovatia M."/>
            <person name="Sandor L."/>
            <person name="Salamov A."/>
            <person name="Grigoriev I.V."/>
            <person name="Stajich J.E."/>
            <person name="Spatafora J.W."/>
        </authorList>
    </citation>
    <scope>NUCLEOTIDE SEQUENCE [LARGE SCALE GENOMIC DNA]</scope>
    <source>
        <strain evidence="5">S191</strain>
    </source>
</reference>
<dbReference type="EMBL" id="JAEFCI010012625">
    <property type="protein sequence ID" value="KAG5455892.1"/>
    <property type="molecule type" value="Genomic_DNA"/>
</dbReference>
<comment type="caution">
    <text evidence="5">The sequence shown here is derived from an EMBL/GenBank/DDBJ whole genome shotgun (WGS) entry which is preliminary data.</text>
</comment>
<accession>A0A8H7ZMM2</accession>
<evidence type="ECO:0000256" key="3">
    <source>
        <dbReference type="RuleBase" id="RU362118"/>
    </source>
</evidence>
<dbReference type="InterPro" id="IPR000277">
    <property type="entry name" value="Cys/Met-Metab_PyrdxlP-dep_enz"/>
</dbReference>
<name>A0A8H7ZMM2_9FUNG</name>
<dbReference type="AlphaFoldDB" id="A0A8H7ZMM2"/>
<dbReference type="InterPro" id="IPR015424">
    <property type="entry name" value="PyrdxlP-dep_Trfase"/>
</dbReference>
<organism evidence="5 6">
    <name type="scientific">Olpidium bornovanus</name>
    <dbReference type="NCBI Taxonomy" id="278681"/>
    <lineage>
        <taxon>Eukaryota</taxon>
        <taxon>Fungi</taxon>
        <taxon>Fungi incertae sedis</taxon>
        <taxon>Olpidiomycota</taxon>
        <taxon>Olpidiomycotina</taxon>
        <taxon>Olpidiomycetes</taxon>
        <taxon>Olpidiales</taxon>
        <taxon>Olpidiaceae</taxon>
        <taxon>Olpidium</taxon>
    </lineage>
</organism>
<evidence type="ECO:0000313" key="6">
    <source>
        <dbReference type="Proteomes" id="UP000673691"/>
    </source>
</evidence>
<dbReference type="Gene3D" id="3.90.1150.10">
    <property type="entry name" value="Aspartate Aminotransferase, domain 1"/>
    <property type="match status" value="1"/>
</dbReference>
<feature type="compositionally biased region" description="Basic and acidic residues" evidence="4">
    <location>
        <begin position="75"/>
        <end position="93"/>
    </location>
</feature>
<sequence length="134" mass="13979">GGVPASAAEVSGSNPFTAIPAHVRAQRQLPEDLIRLCIGIEDADDLLDDLENAIRYAVESQGRAGSLAVNLVDKNGNDETRSNGRRGERDCDGGTRAGGNRRGGTLAGGNYSDVDTCLSVALRGGEWGGWGVVR</sequence>
<dbReference type="GO" id="GO:0030170">
    <property type="term" value="F:pyridoxal phosphate binding"/>
    <property type="evidence" value="ECO:0007669"/>
    <property type="project" value="InterPro"/>
</dbReference>
<dbReference type="SUPFAM" id="SSF53383">
    <property type="entry name" value="PLP-dependent transferases"/>
    <property type="match status" value="1"/>
</dbReference>
<feature type="non-terminal residue" evidence="5">
    <location>
        <position position="1"/>
    </location>
</feature>
<dbReference type="GO" id="GO:0019346">
    <property type="term" value="P:transsulfuration"/>
    <property type="evidence" value="ECO:0007669"/>
    <property type="project" value="InterPro"/>
</dbReference>
<evidence type="ECO:0000256" key="1">
    <source>
        <dbReference type="ARBA" id="ARBA00001933"/>
    </source>
</evidence>
<comment type="similarity">
    <text evidence="3">Belongs to the trans-sulfuration enzymes family.</text>
</comment>
<evidence type="ECO:0000256" key="4">
    <source>
        <dbReference type="SAM" id="MobiDB-lite"/>
    </source>
</evidence>